<dbReference type="AlphaFoldDB" id="A0A183P311"/>
<organism evidence="1 2">
    <name type="scientific">Schistosoma mattheei</name>
    <dbReference type="NCBI Taxonomy" id="31246"/>
    <lineage>
        <taxon>Eukaryota</taxon>
        <taxon>Metazoa</taxon>
        <taxon>Spiralia</taxon>
        <taxon>Lophotrochozoa</taxon>
        <taxon>Platyhelminthes</taxon>
        <taxon>Trematoda</taxon>
        <taxon>Digenea</taxon>
        <taxon>Strigeidida</taxon>
        <taxon>Schistosomatoidea</taxon>
        <taxon>Schistosomatidae</taxon>
        <taxon>Schistosoma</taxon>
    </lineage>
</organism>
<protein>
    <submittedName>
        <fullName evidence="1">Uncharacterized protein</fullName>
    </submittedName>
</protein>
<reference evidence="1 2" key="1">
    <citation type="submission" date="2018-11" db="EMBL/GenBank/DDBJ databases">
        <authorList>
            <consortium name="Pathogen Informatics"/>
        </authorList>
    </citation>
    <scope>NUCLEOTIDE SEQUENCE [LARGE SCALE GENOMIC DNA]</scope>
    <source>
        <strain>Denwood</strain>
        <strain evidence="2">Zambia</strain>
    </source>
</reference>
<gene>
    <name evidence="1" type="ORF">SMTD_LOCUS8747</name>
</gene>
<dbReference type="Proteomes" id="UP000269396">
    <property type="component" value="Unassembled WGS sequence"/>
</dbReference>
<sequence length="91" mass="10191">MLHIVYGVKKTKLQQKLIFTFFDYPNSAVFSAPNGDLLEVEVNNSDQNVSEGFPIKISTLNNTALPKVSPLCKPFGIFGINTYIRQNNLDL</sequence>
<keyword evidence="2" id="KW-1185">Reference proteome</keyword>
<proteinExistence type="predicted"/>
<evidence type="ECO:0000313" key="1">
    <source>
        <dbReference type="EMBL" id="VDP46299.1"/>
    </source>
</evidence>
<name>A0A183P311_9TREM</name>
<accession>A0A183P311</accession>
<evidence type="ECO:0000313" key="2">
    <source>
        <dbReference type="Proteomes" id="UP000269396"/>
    </source>
</evidence>
<dbReference type="EMBL" id="UZAL01029153">
    <property type="protein sequence ID" value="VDP46299.1"/>
    <property type="molecule type" value="Genomic_DNA"/>
</dbReference>